<evidence type="ECO:0000313" key="2">
    <source>
        <dbReference type="EMBL" id="SPJ23814.1"/>
    </source>
</evidence>
<keyword evidence="1" id="KW-0472">Membrane</keyword>
<organism evidence="2 3">
    <name type="scientific">Palleronia abyssalis</name>
    <dbReference type="NCBI Taxonomy" id="1501240"/>
    <lineage>
        <taxon>Bacteria</taxon>
        <taxon>Pseudomonadati</taxon>
        <taxon>Pseudomonadota</taxon>
        <taxon>Alphaproteobacteria</taxon>
        <taxon>Rhodobacterales</taxon>
        <taxon>Roseobacteraceae</taxon>
        <taxon>Palleronia</taxon>
    </lineage>
</organism>
<feature type="transmembrane region" description="Helical" evidence="1">
    <location>
        <begin position="156"/>
        <end position="174"/>
    </location>
</feature>
<keyword evidence="3" id="KW-1185">Reference proteome</keyword>
<sequence length="215" mass="23563">MSMTEATDLADLPLDELIACPQCDALYRARMPAMGSRAVCKRCHTVLIAPKTNAYLHLIVLSLTVVVLMVGAVTFPFLGVNVAGFSNKASVVDTALTFMDGGWMVALSMFVVAFIILIPLFRALLVLYVVAPLTLGRRPFLGARRAFGWSEDLRPWSMAEIFIIGCAVALVKVADLAKVEFGPAFFMFAALVVITVLQDINMDRWSIWKALEETS</sequence>
<feature type="transmembrane region" description="Helical" evidence="1">
    <location>
        <begin position="58"/>
        <end position="83"/>
    </location>
</feature>
<evidence type="ECO:0000256" key="1">
    <source>
        <dbReference type="SAM" id="Phobius"/>
    </source>
</evidence>
<dbReference type="InterPro" id="IPR007498">
    <property type="entry name" value="PqiA-like"/>
</dbReference>
<gene>
    <name evidence="2" type="primary">yebS</name>
    <name evidence="2" type="ORF">PAA8504_01632</name>
</gene>
<dbReference type="Proteomes" id="UP000244912">
    <property type="component" value="Unassembled WGS sequence"/>
</dbReference>
<feature type="transmembrane region" description="Helical" evidence="1">
    <location>
        <begin position="180"/>
        <end position="197"/>
    </location>
</feature>
<keyword evidence="1" id="KW-1133">Transmembrane helix</keyword>
<dbReference type="RefSeq" id="WP_245897566.1">
    <property type="nucleotide sequence ID" value="NZ_ONZF01000003.1"/>
</dbReference>
<accession>A0A2R8BUH0</accession>
<evidence type="ECO:0000313" key="3">
    <source>
        <dbReference type="Proteomes" id="UP000244912"/>
    </source>
</evidence>
<name>A0A2R8BUH0_9RHOB</name>
<dbReference type="AlphaFoldDB" id="A0A2R8BUH0"/>
<proteinExistence type="predicted"/>
<reference evidence="2 3" key="1">
    <citation type="submission" date="2018-03" db="EMBL/GenBank/DDBJ databases">
        <authorList>
            <person name="Keele B.F."/>
        </authorList>
    </citation>
    <scope>NUCLEOTIDE SEQUENCE [LARGE SCALE GENOMIC DNA]</scope>
    <source>
        <strain evidence="2 3">CECT 8504</strain>
    </source>
</reference>
<dbReference type="EMBL" id="ONZF01000003">
    <property type="protein sequence ID" value="SPJ23814.1"/>
    <property type="molecule type" value="Genomic_DNA"/>
</dbReference>
<dbReference type="Pfam" id="PF04403">
    <property type="entry name" value="PqiA"/>
    <property type="match status" value="1"/>
</dbReference>
<protein>
    <submittedName>
        <fullName evidence="2">Inner membrane protein YebS</fullName>
    </submittedName>
</protein>
<keyword evidence="1" id="KW-0812">Transmembrane</keyword>
<feature type="transmembrane region" description="Helical" evidence="1">
    <location>
        <begin position="103"/>
        <end position="135"/>
    </location>
</feature>